<evidence type="ECO:0000256" key="2">
    <source>
        <dbReference type="ARBA" id="ARBA00007163"/>
    </source>
</evidence>
<dbReference type="AlphaFoldDB" id="W5LWY5"/>
<evidence type="ECO:0000256" key="7">
    <source>
        <dbReference type="ARBA" id="ARBA00023159"/>
    </source>
</evidence>
<evidence type="ECO:0000256" key="9">
    <source>
        <dbReference type="ARBA" id="ARBA00023242"/>
    </source>
</evidence>
<comment type="subcellular location">
    <subcellularLocation>
        <location evidence="1">Nucleus</location>
    </subcellularLocation>
</comment>
<evidence type="ECO:0000256" key="3">
    <source>
        <dbReference type="ARBA" id="ARBA00022491"/>
    </source>
</evidence>
<dbReference type="PANTHER" id="PTHR45879:SF4">
    <property type="entry name" value="CAMP-RESPONSIVE ELEMENT MODULATOR"/>
    <property type="match status" value="1"/>
</dbReference>
<dbReference type="Gene3D" id="1.20.5.170">
    <property type="match status" value="1"/>
</dbReference>
<name>W5LWY5_LEPOC</name>
<feature type="domain" description="KID" evidence="14">
    <location>
        <begin position="105"/>
        <end position="164"/>
    </location>
</feature>
<keyword evidence="3" id="KW-0678">Repressor</keyword>
<accession>W5LWY5</accession>
<feature type="region of interest" description="Disordered" evidence="12">
    <location>
        <begin position="27"/>
        <end position="49"/>
    </location>
</feature>
<reference evidence="16" key="1">
    <citation type="submission" date="2011-12" db="EMBL/GenBank/DDBJ databases">
        <title>The Draft Genome of Lepisosteus oculatus.</title>
        <authorList>
            <consortium name="The Broad Institute Genome Assembly &amp; Analysis Group"/>
            <consortium name="Computational R&amp;D Group"/>
            <consortium name="and Sequencing Platform"/>
            <person name="Di Palma F."/>
            <person name="Alfoldi J."/>
            <person name="Johnson J."/>
            <person name="Berlin A."/>
            <person name="Gnerre S."/>
            <person name="Jaffe D."/>
            <person name="MacCallum I."/>
            <person name="Young S."/>
            <person name="Walker B.J."/>
            <person name="Lander E.S."/>
            <person name="Lindblad-Toh K."/>
        </authorList>
    </citation>
    <scope>NUCLEOTIDE SEQUENCE [LARGE SCALE GENOMIC DNA]</scope>
</reference>
<dbReference type="PRINTS" id="PR00041">
    <property type="entry name" value="LEUZIPPRCREB"/>
</dbReference>
<dbReference type="InParanoid" id="W5LWY5"/>
<dbReference type="GO" id="GO:0000978">
    <property type="term" value="F:RNA polymerase II cis-regulatory region sequence-specific DNA binding"/>
    <property type="evidence" value="ECO:0000318"/>
    <property type="project" value="GO_Central"/>
</dbReference>
<dbReference type="OMA" id="HEKTTER"/>
<keyword evidence="7" id="KW-0010">Activator</keyword>
<dbReference type="PROSITE" id="PS50953">
    <property type="entry name" value="KID"/>
    <property type="match status" value="1"/>
</dbReference>
<dbReference type="GO" id="GO:1990589">
    <property type="term" value="C:ATF4-CREB1 transcription factor complex"/>
    <property type="evidence" value="ECO:0000318"/>
    <property type="project" value="GO_Central"/>
</dbReference>
<dbReference type="GO" id="GO:0006357">
    <property type="term" value="P:regulation of transcription by RNA polymerase II"/>
    <property type="evidence" value="ECO:0000318"/>
    <property type="project" value="GO_Central"/>
</dbReference>
<keyword evidence="4" id="KW-0597">Phosphoprotein</keyword>
<proteinExistence type="inferred from homology"/>
<dbReference type="eggNOG" id="KOG3584">
    <property type="taxonomic scope" value="Eukaryota"/>
</dbReference>
<dbReference type="FunFam" id="1.20.5.170:FF:000003">
    <property type="entry name" value="cAMP-responsive element modulator isoform X2"/>
    <property type="match status" value="1"/>
</dbReference>
<dbReference type="GO" id="GO:0141156">
    <property type="term" value="P:cAMP/PKA signal transduction"/>
    <property type="evidence" value="ECO:0000318"/>
    <property type="project" value="GO_Central"/>
</dbReference>
<evidence type="ECO:0000259" key="14">
    <source>
        <dbReference type="PROSITE" id="PS50953"/>
    </source>
</evidence>
<evidence type="ECO:0000256" key="8">
    <source>
        <dbReference type="ARBA" id="ARBA00023163"/>
    </source>
</evidence>
<keyword evidence="9" id="KW-0539">Nucleus</keyword>
<evidence type="ECO:0000259" key="13">
    <source>
        <dbReference type="PROSITE" id="PS50217"/>
    </source>
</evidence>
<dbReference type="InterPro" id="IPR046347">
    <property type="entry name" value="bZIP_sf"/>
</dbReference>
<dbReference type="InterPro" id="IPR004827">
    <property type="entry name" value="bZIP"/>
</dbReference>
<dbReference type="Ensembl" id="ENSLOCT00000000644.1">
    <property type="protein sequence ID" value="ENSLOCP00000000642.1"/>
    <property type="gene ID" value="ENSLOCG00000000580.1"/>
</dbReference>
<dbReference type="GO" id="GO:0000981">
    <property type="term" value="F:DNA-binding transcription factor activity, RNA polymerase II-specific"/>
    <property type="evidence" value="ECO:0000318"/>
    <property type="project" value="GO_Central"/>
</dbReference>
<evidence type="ECO:0000256" key="4">
    <source>
        <dbReference type="ARBA" id="ARBA00022553"/>
    </source>
</evidence>
<evidence type="ECO:0000256" key="10">
    <source>
        <dbReference type="ARBA" id="ARBA00039496"/>
    </source>
</evidence>
<dbReference type="PROSITE" id="PS50217">
    <property type="entry name" value="BZIP"/>
    <property type="match status" value="1"/>
</dbReference>
<dbReference type="PROSITE" id="PS00036">
    <property type="entry name" value="BZIP_BASIC"/>
    <property type="match status" value="1"/>
</dbReference>
<dbReference type="Pfam" id="PF02173">
    <property type="entry name" value="pKID"/>
    <property type="match status" value="1"/>
</dbReference>
<dbReference type="SUPFAM" id="SSF57959">
    <property type="entry name" value="Leucine zipper domain"/>
    <property type="match status" value="1"/>
</dbReference>
<protein>
    <recommendedName>
        <fullName evidence="10">cAMP-responsive element modulator</fullName>
    </recommendedName>
</protein>
<feature type="domain" description="BZIP" evidence="13">
    <location>
        <begin position="305"/>
        <end position="356"/>
    </location>
</feature>
<evidence type="ECO:0000256" key="5">
    <source>
        <dbReference type="ARBA" id="ARBA00023015"/>
    </source>
</evidence>
<evidence type="ECO:0000313" key="16">
    <source>
        <dbReference type="Proteomes" id="UP000018468"/>
    </source>
</evidence>
<dbReference type="PANTHER" id="PTHR45879">
    <property type="entry name" value="CYCLIC AMP RESPONSE ELEMENT-BINDING PROTEIN B"/>
    <property type="match status" value="1"/>
</dbReference>
<sequence>LEFCMKHELLPDVLGPMTMETVVDSQQDGSVNDSVSDGEGVQIKNRSTQSPISTIGQATVTSSGVTGVSSSVTVVQLPSGQTVQVHGVIQAPQPSVIQSPQIQTVQVAAIAESDDGETTEGVTDSQKRRELLSRRPSYRKILNELSSDSPAVPKIEEEKSEEEGTPSNVVPQPVPTSIYQTSTGQYIAIAQGGPIHIASPGSDGIQGLQTLTMTNSGTPQPGATIVQYATQSGDGTQQFFVPGSPLVVQENDSDVELDPIPLASITGDMPTYQIRTPTSSLPQGVVMAASPGSLQGPQQLAEEATRKRELRLMKNREAARECRRKKKEYVKCLENRVAVLENQNKTLIEELKALKDLYCHKTE</sequence>
<evidence type="ECO:0000256" key="12">
    <source>
        <dbReference type="SAM" id="MobiDB-lite"/>
    </source>
</evidence>
<reference evidence="15" key="3">
    <citation type="submission" date="2025-09" db="UniProtKB">
        <authorList>
            <consortium name="Ensembl"/>
        </authorList>
    </citation>
    <scope>IDENTIFICATION</scope>
</reference>
<dbReference type="Bgee" id="ENSLOCG00000000580">
    <property type="expression patterns" value="Expressed in pharyngeal gill and 13 other cell types or tissues"/>
</dbReference>
<reference evidence="15" key="2">
    <citation type="submission" date="2025-08" db="UniProtKB">
        <authorList>
            <consortium name="Ensembl"/>
        </authorList>
    </citation>
    <scope>IDENTIFICATION</scope>
</reference>
<keyword evidence="6" id="KW-0238">DNA-binding</keyword>
<organism evidence="15 16">
    <name type="scientific">Lepisosteus oculatus</name>
    <name type="common">Spotted gar</name>
    <dbReference type="NCBI Taxonomy" id="7918"/>
    <lineage>
        <taxon>Eukaryota</taxon>
        <taxon>Metazoa</taxon>
        <taxon>Chordata</taxon>
        <taxon>Craniata</taxon>
        <taxon>Vertebrata</taxon>
        <taxon>Euteleostomi</taxon>
        <taxon>Actinopterygii</taxon>
        <taxon>Neopterygii</taxon>
        <taxon>Holostei</taxon>
        <taxon>Semionotiformes</taxon>
        <taxon>Lepisosteidae</taxon>
        <taxon>Lepisosteus</taxon>
    </lineage>
</organism>
<evidence type="ECO:0000256" key="1">
    <source>
        <dbReference type="ARBA" id="ARBA00004123"/>
    </source>
</evidence>
<keyword evidence="11" id="KW-0175">Coiled coil</keyword>
<dbReference type="SMART" id="SM00338">
    <property type="entry name" value="BRLZ"/>
    <property type="match status" value="1"/>
</dbReference>
<dbReference type="Proteomes" id="UP000018468">
    <property type="component" value="Unassembled WGS sequence"/>
</dbReference>
<evidence type="ECO:0000313" key="15">
    <source>
        <dbReference type="Ensembl" id="ENSLOCP00000000642.1"/>
    </source>
</evidence>
<dbReference type="STRING" id="7918.ENSLOCP00000000642"/>
<dbReference type="GeneTree" id="ENSGT00940000156952"/>
<dbReference type="InterPro" id="IPR001630">
    <property type="entry name" value="Leuzip_CREB"/>
</dbReference>
<feature type="region of interest" description="Disordered" evidence="12">
    <location>
        <begin position="142"/>
        <end position="173"/>
    </location>
</feature>
<evidence type="ECO:0000256" key="6">
    <source>
        <dbReference type="ARBA" id="ARBA00023125"/>
    </source>
</evidence>
<keyword evidence="8" id="KW-0804">Transcription</keyword>
<dbReference type="Pfam" id="PF00170">
    <property type="entry name" value="bZIP_1"/>
    <property type="match status" value="1"/>
</dbReference>
<evidence type="ECO:0000256" key="11">
    <source>
        <dbReference type="SAM" id="Coils"/>
    </source>
</evidence>
<feature type="coiled-coil region" evidence="11">
    <location>
        <begin position="323"/>
        <end position="357"/>
    </location>
</feature>
<dbReference type="InterPro" id="IPR003102">
    <property type="entry name" value="CREB1-like_pKID"/>
</dbReference>
<keyword evidence="16" id="KW-1185">Reference proteome</keyword>
<comment type="similarity">
    <text evidence="2">Belongs to the bZIP family.</text>
</comment>
<keyword evidence="5" id="KW-0805">Transcription regulation</keyword>
<dbReference type="CDD" id="cd14690">
    <property type="entry name" value="bZIP_CREB1"/>
    <property type="match status" value="1"/>
</dbReference>